<dbReference type="Proteomes" id="UP000187651">
    <property type="component" value="Unassembled WGS sequence"/>
</dbReference>
<dbReference type="SMART" id="SM00387">
    <property type="entry name" value="HATPase_c"/>
    <property type="match status" value="1"/>
</dbReference>
<dbReference type="OrthoDB" id="335833at2"/>
<dbReference type="InterPro" id="IPR036097">
    <property type="entry name" value="HisK_dim/P_sf"/>
</dbReference>
<evidence type="ECO:0000256" key="10">
    <source>
        <dbReference type="ARBA" id="ARBA00022840"/>
    </source>
</evidence>
<evidence type="ECO:0000256" key="3">
    <source>
        <dbReference type="ARBA" id="ARBA00012438"/>
    </source>
</evidence>
<comment type="subcellular location">
    <subcellularLocation>
        <location evidence="2">Cell membrane</location>
        <topology evidence="2">Multi-pass membrane protein</topology>
    </subcellularLocation>
</comment>
<keyword evidence="11 14" id="KW-1133">Transmembrane helix</keyword>
<evidence type="ECO:0000256" key="11">
    <source>
        <dbReference type="ARBA" id="ARBA00022989"/>
    </source>
</evidence>
<dbReference type="PROSITE" id="PS50885">
    <property type="entry name" value="HAMP"/>
    <property type="match status" value="1"/>
</dbReference>
<dbReference type="InterPro" id="IPR003660">
    <property type="entry name" value="HAMP_dom"/>
</dbReference>
<evidence type="ECO:0000259" key="15">
    <source>
        <dbReference type="PROSITE" id="PS50109"/>
    </source>
</evidence>
<dbReference type="Pfam" id="PF00512">
    <property type="entry name" value="HisKA"/>
    <property type="match status" value="1"/>
</dbReference>
<keyword evidence="13 14" id="KW-0472">Membrane</keyword>
<keyword evidence="5" id="KW-0597">Phosphoprotein</keyword>
<dbReference type="SUPFAM" id="SSF55874">
    <property type="entry name" value="ATPase domain of HSP90 chaperone/DNA topoisomerase II/histidine kinase"/>
    <property type="match status" value="1"/>
</dbReference>
<dbReference type="Gene3D" id="1.10.287.130">
    <property type="match status" value="1"/>
</dbReference>
<protein>
    <recommendedName>
        <fullName evidence="3">histidine kinase</fullName>
        <ecNumber evidence="3">2.7.13.3</ecNumber>
    </recommendedName>
</protein>
<dbReference type="Gene3D" id="6.10.340.10">
    <property type="match status" value="1"/>
</dbReference>
<evidence type="ECO:0000256" key="6">
    <source>
        <dbReference type="ARBA" id="ARBA00022679"/>
    </source>
</evidence>
<keyword evidence="9 17" id="KW-0418">Kinase</keyword>
<dbReference type="InterPro" id="IPR003594">
    <property type="entry name" value="HATPase_dom"/>
</dbReference>
<keyword evidence="8" id="KW-0547">Nucleotide-binding</keyword>
<reference evidence="18" key="1">
    <citation type="submission" date="2016-10" db="EMBL/GenBank/DDBJ databases">
        <authorList>
            <person name="Varghese N."/>
            <person name="Submissions S."/>
        </authorList>
    </citation>
    <scope>NUCLEOTIDE SEQUENCE [LARGE SCALE GENOMIC DNA]</scope>
    <source>
        <strain evidence="18">M83</strain>
    </source>
</reference>
<dbReference type="SUPFAM" id="SSF47384">
    <property type="entry name" value="Homodimeric domain of signal transducing histidine kinase"/>
    <property type="match status" value="1"/>
</dbReference>
<organism evidence="17 18">
    <name type="scientific">Lachnospira pectinoschiza</name>
    <dbReference type="NCBI Taxonomy" id="28052"/>
    <lineage>
        <taxon>Bacteria</taxon>
        <taxon>Bacillati</taxon>
        <taxon>Bacillota</taxon>
        <taxon>Clostridia</taxon>
        <taxon>Lachnospirales</taxon>
        <taxon>Lachnospiraceae</taxon>
        <taxon>Lachnospira</taxon>
    </lineage>
</organism>
<dbReference type="PROSITE" id="PS50109">
    <property type="entry name" value="HIS_KIN"/>
    <property type="match status" value="1"/>
</dbReference>
<evidence type="ECO:0000256" key="5">
    <source>
        <dbReference type="ARBA" id="ARBA00022553"/>
    </source>
</evidence>
<dbReference type="InterPro" id="IPR005467">
    <property type="entry name" value="His_kinase_dom"/>
</dbReference>
<sequence>MKLKNKLKLSFCIMIIVPMILFVIAAFIIIKWQAYNYKQAYNIDTNVGLETFYSNGNAISEITSGIYQSMIEQAETNPESFSDETTLRELSSELKTKLSDLVVRWNGVLLYNSTSFSNDELESLIPECSEVTYGSICDTGYYQSEYGCIVKTLGFCDEEGNVYNVSIVTSISQVVPQIRNTLTLMVLAIAIVLIITAALLIFWIYKSIVRPINKLKLATNNIKDGNFDFKMPKTGNDEIGQLCKDFEEMRLILKENTEAKLKSDLEEKDLIRNISHDLKTPLTAIKGYVEGLQDGIADTPEKQEKYIRTIANKVNDMDRLIDELSIYSRLDTNRVPYNFVKISAGDYFNDCVEEISVELDASQIELDYTSHLDGAAYICVDPEQLKRVVNNIISNSEKYMVEGRQGKIGIDIYDEGEYVHVQFSDNGKGIASKDLERIFERFYRTDDSRNSKQGGSGIGLAIVKKIVEDHKGMIWADSVEGQGTTMHLKLPKYKKNELACQGCK</sequence>
<evidence type="ECO:0000256" key="13">
    <source>
        <dbReference type="ARBA" id="ARBA00023136"/>
    </source>
</evidence>
<feature type="domain" description="Histidine kinase" evidence="15">
    <location>
        <begin position="273"/>
        <end position="494"/>
    </location>
</feature>
<dbReference type="Pfam" id="PF02518">
    <property type="entry name" value="HATPase_c"/>
    <property type="match status" value="1"/>
</dbReference>
<dbReference type="Gene3D" id="3.30.565.10">
    <property type="entry name" value="Histidine kinase-like ATPase, C-terminal domain"/>
    <property type="match status" value="1"/>
</dbReference>
<dbReference type="InterPro" id="IPR004358">
    <property type="entry name" value="Sig_transdc_His_kin-like_C"/>
</dbReference>
<evidence type="ECO:0000256" key="12">
    <source>
        <dbReference type="ARBA" id="ARBA00023012"/>
    </source>
</evidence>
<feature type="transmembrane region" description="Helical" evidence="14">
    <location>
        <begin position="182"/>
        <end position="205"/>
    </location>
</feature>
<dbReference type="PANTHER" id="PTHR45528:SF1">
    <property type="entry name" value="SENSOR HISTIDINE KINASE CPXA"/>
    <property type="match status" value="1"/>
</dbReference>
<dbReference type="CDD" id="cd00082">
    <property type="entry name" value="HisKA"/>
    <property type="match status" value="1"/>
</dbReference>
<feature type="transmembrane region" description="Helical" evidence="14">
    <location>
        <begin position="7"/>
        <end position="30"/>
    </location>
</feature>
<evidence type="ECO:0000256" key="9">
    <source>
        <dbReference type="ARBA" id="ARBA00022777"/>
    </source>
</evidence>
<accession>A0A1G9SPH4</accession>
<dbReference type="EC" id="2.7.13.3" evidence="3"/>
<dbReference type="PANTHER" id="PTHR45528">
    <property type="entry name" value="SENSOR HISTIDINE KINASE CPXA"/>
    <property type="match status" value="1"/>
</dbReference>
<evidence type="ECO:0000256" key="2">
    <source>
        <dbReference type="ARBA" id="ARBA00004651"/>
    </source>
</evidence>
<keyword evidence="12" id="KW-0902">Two-component regulatory system</keyword>
<evidence type="ECO:0000256" key="8">
    <source>
        <dbReference type="ARBA" id="ARBA00022741"/>
    </source>
</evidence>
<evidence type="ECO:0000259" key="16">
    <source>
        <dbReference type="PROSITE" id="PS50885"/>
    </source>
</evidence>
<keyword evidence="6" id="KW-0808">Transferase</keyword>
<dbReference type="SUPFAM" id="SSF158472">
    <property type="entry name" value="HAMP domain-like"/>
    <property type="match status" value="1"/>
</dbReference>
<keyword evidence="4" id="KW-1003">Cell membrane</keyword>
<dbReference type="AlphaFoldDB" id="A0A1G9SPH4"/>
<evidence type="ECO:0000256" key="14">
    <source>
        <dbReference type="SAM" id="Phobius"/>
    </source>
</evidence>
<dbReference type="InterPro" id="IPR036890">
    <property type="entry name" value="HATPase_C_sf"/>
</dbReference>
<proteinExistence type="predicted"/>
<dbReference type="CDD" id="cd06225">
    <property type="entry name" value="HAMP"/>
    <property type="match status" value="1"/>
</dbReference>
<keyword evidence="10" id="KW-0067">ATP-binding</keyword>
<dbReference type="SMART" id="SM00304">
    <property type="entry name" value="HAMP"/>
    <property type="match status" value="1"/>
</dbReference>
<dbReference type="GO" id="GO:0005886">
    <property type="term" value="C:plasma membrane"/>
    <property type="evidence" value="ECO:0007669"/>
    <property type="project" value="UniProtKB-SubCell"/>
</dbReference>
<dbReference type="PRINTS" id="PR00344">
    <property type="entry name" value="BCTRLSENSOR"/>
</dbReference>
<evidence type="ECO:0000313" key="17">
    <source>
        <dbReference type="EMBL" id="SDM37257.1"/>
    </source>
</evidence>
<name>A0A1G9SPH4_9FIRM</name>
<dbReference type="GO" id="GO:0005524">
    <property type="term" value="F:ATP binding"/>
    <property type="evidence" value="ECO:0007669"/>
    <property type="project" value="UniProtKB-KW"/>
</dbReference>
<evidence type="ECO:0000256" key="4">
    <source>
        <dbReference type="ARBA" id="ARBA00022475"/>
    </source>
</evidence>
<evidence type="ECO:0000313" key="18">
    <source>
        <dbReference type="Proteomes" id="UP000187651"/>
    </source>
</evidence>
<keyword evidence="7 14" id="KW-0812">Transmembrane</keyword>
<feature type="domain" description="HAMP" evidence="16">
    <location>
        <begin position="206"/>
        <end position="258"/>
    </location>
</feature>
<dbReference type="InterPro" id="IPR003661">
    <property type="entry name" value="HisK_dim/P_dom"/>
</dbReference>
<dbReference type="Pfam" id="PF00672">
    <property type="entry name" value="HAMP"/>
    <property type="match status" value="1"/>
</dbReference>
<dbReference type="CDD" id="cd00075">
    <property type="entry name" value="HATPase"/>
    <property type="match status" value="1"/>
</dbReference>
<dbReference type="SMART" id="SM00388">
    <property type="entry name" value="HisKA"/>
    <property type="match status" value="1"/>
</dbReference>
<dbReference type="FunFam" id="3.30.565.10:FF:000006">
    <property type="entry name" value="Sensor histidine kinase WalK"/>
    <property type="match status" value="1"/>
</dbReference>
<dbReference type="EMBL" id="FNHZ01000001">
    <property type="protein sequence ID" value="SDM37257.1"/>
    <property type="molecule type" value="Genomic_DNA"/>
</dbReference>
<keyword evidence="18" id="KW-1185">Reference proteome</keyword>
<gene>
    <name evidence="17" type="ORF">SAMN05216544_0038</name>
</gene>
<dbReference type="InterPro" id="IPR050398">
    <property type="entry name" value="HssS/ArlS-like"/>
</dbReference>
<dbReference type="GO" id="GO:0000155">
    <property type="term" value="F:phosphorelay sensor kinase activity"/>
    <property type="evidence" value="ECO:0007669"/>
    <property type="project" value="InterPro"/>
</dbReference>
<evidence type="ECO:0000256" key="1">
    <source>
        <dbReference type="ARBA" id="ARBA00000085"/>
    </source>
</evidence>
<comment type="catalytic activity">
    <reaction evidence="1">
        <text>ATP + protein L-histidine = ADP + protein N-phospho-L-histidine.</text>
        <dbReference type="EC" id="2.7.13.3"/>
    </reaction>
</comment>
<evidence type="ECO:0000256" key="7">
    <source>
        <dbReference type="ARBA" id="ARBA00022692"/>
    </source>
</evidence>